<dbReference type="PANTHER" id="PTHR48100">
    <property type="entry name" value="BROAD-SPECIFICITY PHOSPHATASE YOR283W-RELATED"/>
    <property type="match status" value="1"/>
</dbReference>
<dbReference type="InterPro" id="IPR029033">
    <property type="entry name" value="His_PPase_superfam"/>
</dbReference>
<evidence type="ECO:0000313" key="1">
    <source>
        <dbReference type="EMBL" id="TCD69186.1"/>
    </source>
</evidence>
<dbReference type="Gene3D" id="3.40.50.1240">
    <property type="entry name" value="Phosphoglycerate mutase-like"/>
    <property type="match status" value="1"/>
</dbReference>
<proteinExistence type="predicted"/>
<name>A0A4R0RNE4_9APHY</name>
<dbReference type="EMBL" id="RWJN01000047">
    <property type="protein sequence ID" value="TCD69186.1"/>
    <property type="molecule type" value="Genomic_DNA"/>
</dbReference>
<dbReference type="PANTHER" id="PTHR48100:SF54">
    <property type="entry name" value="PHOSPHATASE SPAC5H10.03-RELATED"/>
    <property type="match status" value="1"/>
</dbReference>
<dbReference type="GO" id="GO:0016791">
    <property type="term" value="F:phosphatase activity"/>
    <property type="evidence" value="ECO:0007669"/>
    <property type="project" value="TreeGrafter"/>
</dbReference>
<dbReference type="OrthoDB" id="496981at2759"/>
<reference evidence="1 2" key="1">
    <citation type="submission" date="2018-11" db="EMBL/GenBank/DDBJ databases">
        <title>Genome assembly of Steccherinum ochraceum LE-BIN_3174, the white-rot fungus of the Steccherinaceae family (The Residual Polyporoid clade, Polyporales, Basidiomycota).</title>
        <authorList>
            <person name="Fedorova T.V."/>
            <person name="Glazunova O.A."/>
            <person name="Landesman E.O."/>
            <person name="Moiseenko K.V."/>
            <person name="Psurtseva N.V."/>
            <person name="Savinova O.S."/>
            <person name="Shakhova N.V."/>
            <person name="Tyazhelova T.V."/>
            <person name="Vasina D.V."/>
        </authorList>
    </citation>
    <scope>NUCLEOTIDE SEQUENCE [LARGE SCALE GENOMIC DNA]</scope>
    <source>
        <strain evidence="1 2">LE-BIN_3174</strain>
    </source>
</reference>
<comment type="caution">
    <text evidence="1">The sequence shown here is derived from an EMBL/GenBank/DDBJ whole genome shotgun (WGS) entry which is preliminary data.</text>
</comment>
<protein>
    <submittedName>
        <fullName evidence="1">Uncharacterized protein</fullName>
    </submittedName>
</protein>
<organism evidence="1 2">
    <name type="scientific">Steccherinum ochraceum</name>
    <dbReference type="NCBI Taxonomy" id="92696"/>
    <lineage>
        <taxon>Eukaryota</taxon>
        <taxon>Fungi</taxon>
        <taxon>Dikarya</taxon>
        <taxon>Basidiomycota</taxon>
        <taxon>Agaricomycotina</taxon>
        <taxon>Agaricomycetes</taxon>
        <taxon>Polyporales</taxon>
        <taxon>Steccherinaceae</taxon>
        <taxon>Steccherinum</taxon>
    </lineage>
</organism>
<dbReference type="AlphaFoldDB" id="A0A4R0RNE4"/>
<dbReference type="Proteomes" id="UP000292702">
    <property type="component" value="Unassembled WGS sequence"/>
</dbReference>
<keyword evidence="2" id="KW-1185">Reference proteome</keyword>
<dbReference type="InterPro" id="IPR050275">
    <property type="entry name" value="PGM_Phosphatase"/>
</dbReference>
<gene>
    <name evidence="1" type="ORF">EIP91_008482</name>
</gene>
<dbReference type="Pfam" id="PF00300">
    <property type="entry name" value="His_Phos_1"/>
    <property type="match status" value="1"/>
</dbReference>
<dbReference type="GO" id="GO:0005737">
    <property type="term" value="C:cytoplasm"/>
    <property type="evidence" value="ECO:0007669"/>
    <property type="project" value="TreeGrafter"/>
</dbReference>
<dbReference type="CDD" id="cd07067">
    <property type="entry name" value="HP_PGM_like"/>
    <property type="match status" value="1"/>
</dbReference>
<dbReference type="SUPFAM" id="SSF53254">
    <property type="entry name" value="Phosphoglycerate mutase-like"/>
    <property type="match status" value="1"/>
</dbReference>
<accession>A0A4R0RNE4</accession>
<dbReference type="InterPro" id="IPR013078">
    <property type="entry name" value="His_Pase_superF_clade-1"/>
</dbReference>
<dbReference type="SMART" id="SM00855">
    <property type="entry name" value="PGAM"/>
    <property type="match status" value="1"/>
</dbReference>
<sequence>MVKATEKRIFLTRHAQAEHNVDLDYSMTKIYLRIDILVHDAPLTQLGRQQSARLNEDTKNNIQQTAELLVSSPLRRTMSTTLVGYPDLFKRLIAQHKVILRPELQECNAHPCDVGSPRETLEADPEYGGKGLDFSTLTPDWTSKQGKYAVTVAALQERARENRKWLRERPEQEIVVVAHGDLLRYVTDGYSSDSEWANTEVREYTFEVDEDKDTDKEARLVLVRRVVKEGEVEPTSSGFKN</sequence>
<evidence type="ECO:0000313" key="2">
    <source>
        <dbReference type="Proteomes" id="UP000292702"/>
    </source>
</evidence>